<evidence type="ECO:0000313" key="3">
    <source>
        <dbReference type="Proteomes" id="UP001283361"/>
    </source>
</evidence>
<keyword evidence="3" id="KW-1185">Reference proteome</keyword>
<evidence type="ECO:0000313" key="1">
    <source>
        <dbReference type="EMBL" id="KAK3758711.1"/>
    </source>
</evidence>
<organism evidence="2 3">
    <name type="scientific">Elysia crispata</name>
    <name type="common">lettuce slug</name>
    <dbReference type="NCBI Taxonomy" id="231223"/>
    <lineage>
        <taxon>Eukaryota</taxon>
        <taxon>Metazoa</taxon>
        <taxon>Spiralia</taxon>
        <taxon>Lophotrochozoa</taxon>
        <taxon>Mollusca</taxon>
        <taxon>Gastropoda</taxon>
        <taxon>Heterobranchia</taxon>
        <taxon>Euthyneura</taxon>
        <taxon>Panpulmonata</taxon>
        <taxon>Sacoglossa</taxon>
        <taxon>Placobranchoidea</taxon>
        <taxon>Plakobranchidae</taxon>
        <taxon>Elysia</taxon>
    </lineage>
</organism>
<name>A0AAE0YYR7_9GAST</name>
<comment type="caution">
    <text evidence="2">The sequence shown here is derived from an EMBL/GenBank/DDBJ whole genome shotgun (WGS) entry which is preliminary data.</text>
</comment>
<accession>A0AAE0YYR7</accession>
<protein>
    <submittedName>
        <fullName evidence="2">Uncharacterized protein</fullName>
    </submittedName>
</protein>
<sequence>MCLECLIVPHGSNLALPPPRMIVCRYRVRDRMCLECLIVPHGSNLALPPPRMIGLSPSSLPLPRARQNVSRVSHCASRI</sequence>
<proteinExistence type="predicted"/>
<reference evidence="2" key="1">
    <citation type="journal article" date="2023" name="G3 (Bethesda)">
        <title>A reference genome for the long-term kleptoplast-retaining sea slug Elysia crispata morphotype clarki.</title>
        <authorList>
            <person name="Eastman K.E."/>
            <person name="Pendleton A.L."/>
            <person name="Shaikh M.A."/>
            <person name="Suttiyut T."/>
            <person name="Ogas R."/>
            <person name="Tomko P."/>
            <person name="Gavelis G."/>
            <person name="Widhalm J.R."/>
            <person name="Wisecaver J.H."/>
        </authorList>
    </citation>
    <scope>NUCLEOTIDE SEQUENCE</scope>
    <source>
        <strain evidence="2">ECLA1</strain>
    </source>
</reference>
<dbReference type="Proteomes" id="UP001283361">
    <property type="component" value="Unassembled WGS sequence"/>
</dbReference>
<dbReference type="EMBL" id="JAWDGP010005229">
    <property type="protein sequence ID" value="KAK3758712.1"/>
    <property type="molecule type" value="Genomic_DNA"/>
</dbReference>
<dbReference type="AlphaFoldDB" id="A0AAE0YYR7"/>
<evidence type="ECO:0000313" key="2">
    <source>
        <dbReference type="EMBL" id="KAK3758712.1"/>
    </source>
</evidence>
<dbReference type="EMBL" id="JAWDGP010005229">
    <property type="protein sequence ID" value="KAK3758711.1"/>
    <property type="molecule type" value="Genomic_DNA"/>
</dbReference>
<gene>
    <name evidence="1" type="ORF">RRG08_017767</name>
    <name evidence="2" type="ORF">RRG08_017768</name>
</gene>